<evidence type="ECO:0000313" key="1">
    <source>
        <dbReference type="EMBL" id="KZP22024.1"/>
    </source>
</evidence>
<name>A0A166KLF7_9AGAM</name>
<keyword evidence="2" id="KW-1185">Reference proteome</keyword>
<accession>A0A166KLF7</accession>
<dbReference type="Proteomes" id="UP000076532">
    <property type="component" value="Unassembled WGS sequence"/>
</dbReference>
<dbReference type="AlphaFoldDB" id="A0A166KLF7"/>
<reference evidence="1 2" key="1">
    <citation type="journal article" date="2016" name="Mol. Biol. Evol.">
        <title>Comparative Genomics of Early-Diverging Mushroom-Forming Fungi Provides Insights into the Origins of Lignocellulose Decay Capabilities.</title>
        <authorList>
            <person name="Nagy L.G."/>
            <person name="Riley R."/>
            <person name="Tritt A."/>
            <person name="Adam C."/>
            <person name="Daum C."/>
            <person name="Floudas D."/>
            <person name="Sun H."/>
            <person name="Yadav J.S."/>
            <person name="Pangilinan J."/>
            <person name="Larsson K.H."/>
            <person name="Matsuura K."/>
            <person name="Barry K."/>
            <person name="Labutti K."/>
            <person name="Kuo R."/>
            <person name="Ohm R.A."/>
            <person name="Bhattacharya S.S."/>
            <person name="Shirouzu T."/>
            <person name="Yoshinaga Y."/>
            <person name="Martin F.M."/>
            <person name="Grigoriev I.V."/>
            <person name="Hibbett D.S."/>
        </authorList>
    </citation>
    <scope>NUCLEOTIDE SEQUENCE [LARGE SCALE GENOMIC DNA]</scope>
    <source>
        <strain evidence="1 2">CBS 109695</strain>
    </source>
</reference>
<dbReference type="STRING" id="436010.A0A166KLF7"/>
<evidence type="ECO:0000313" key="2">
    <source>
        <dbReference type="Proteomes" id="UP000076532"/>
    </source>
</evidence>
<proteinExistence type="predicted"/>
<protein>
    <submittedName>
        <fullName evidence="1">Uncharacterized protein</fullName>
    </submittedName>
</protein>
<gene>
    <name evidence="1" type="ORF">FIBSPDRAFT_953120</name>
</gene>
<organism evidence="1 2">
    <name type="scientific">Athelia psychrophila</name>
    <dbReference type="NCBI Taxonomy" id="1759441"/>
    <lineage>
        <taxon>Eukaryota</taxon>
        <taxon>Fungi</taxon>
        <taxon>Dikarya</taxon>
        <taxon>Basidiomycota</taxon>
        <taxon>Agaricomycotina</taxon>
        <taxon>Agaricomycetes</taxon>
        <taxon>Agaricomycetidae</taxon>
        <taxon>Atheliales</taxon>
        <taxon>Atheliaceae</taxon>
        <taxon>Athelia</taxon>
    </lineage>
</organism>
<sequence>MCEGLQSLHTHLSSLELSDVSGSNRLPLDLKRSNEDLLLPPVNEIKNAVPRSLQGTELIQYDDLPQKWRSNKYNNRGCRFIPLERWPLIVRSMLSLHNEFRKFHPLSLNPRAIAISTNHRSPCHNLVNVHMHLIPPIAWSAALLTLPSDPVETAYI</sequence>
<dbReference type="OrthoDB" id="5585746at2759"/>
<dbReference type="EMBL" id="KV417542">
    <property type="protein sequence ID" value="KZP22024.1"/>
    <property type="molecule type" value="Genomic_DNA"/>
</dbReference>